<sequence>MLLEQIAFGLSKSKQQQKIAVGCLDNTARAVHVFGQFDLSEIFAEDLRNAQIYRGIYPKPLLEKIKQHGIENTSTYVRAEIGISNITPYLTFEADGNYPCVKGIDIIRWGLKPEVRYLKGSIAKRYTKSYSQEEKLIAQEIIAHIENPSPHILITMFLDDVRRLFNDTCVEIKCDKRLNPKFVMAYFHSRFVNWYAYNFVYNRAIRTMHFINYYITQIPLPKAAIEDASQQDSIVAVVDKILAAKQTDPLADVSAWEREIDERVYRLYGLTSEEIKIVEESAKR</sequence>
<dbReference type="AlphaFoldDB" id="A0A7C4AQU5"/>
<accession>A0A7C4AQU5</accession>
<dbReference type="SUPFAM" id="SSF116734">
    <property type="entry name" value="DNA methylase specificity domain"/>
    <property type="match status" value="1"/>
</dbReference>
<proteinExistence type="predicted"/>
<dbReference type="Pfam" id="PF12950">
    <property type="entry name" value="TaqI_C"/>
    <property type="match status" value="1"/>
</dbReference>
<evidence type="ECO:0000259" key="1">
    <source>
        <dbReference type="Pfam" id="PF12950"/>
    </source>
</evidence>
<evidence type="ECO:0000313" key="2">
    <source>
        <dbReference type="EMBL" id="HGH60224.1"/>
    </source>
</evidence>
<name>A0A7C4AQU5_9BACT</name>
<reference evidence="2" key="1">
    <citation type="journal article" date="2020" name="mSystems">
        <title>Genome- and Community-Level Interaction Insights into Carbon Utilization and Element Cycling Functions of Hydrothermarchaeota in Hydrothermal Sediment.</title>
        <authorList>
            <person name="Zhou Z."/>
            <person name="Liu Y."/>
            <person name="Xu W."/>
            <person name="Pan J."/>
            <person name="Luo Z.H."/>
            <person name="Li M."/>
        </authorList>
    </citation>
    <scope>NUCLEOTIDE SEQUENCE [LARGE SCALE GENOMIC DNA]</scope>
    <source>
        <strain evidence="2">SpSt-769</strain>
    </source>
</reference>
<dbReference type="InterPro" id="IPR025931">
    <property type="entry name" value="TaqI_C"/>
</dbReference>
<comment type="caution">
    <text evidence="2">The sequence shown here is derived from an EMBL/GenBank/DDBJ whole genome shotgun (WGS) entry which is preliminary data.</text>
</comment>
<organism evidence="2">
    <name type="scientific">Desulfomonile tiedjei</name>
    <dbReference type="NCBI Taxonomy" id="2358"/>
    <lineage>
        <taxon>Bacteria</taxon>
        <taxon>Pseudomonadati</taxon>
        <taxon>Thermodesulfobacteriota</taxon>
        <taxon>Desulfomonilia</taxon>
        <taxon>Desulfomonilales</taxon>
        <taxon>Desulfomonilaceae</taxon>
        <taxon>Desulfomonile</taxon>
    </lineage>
</organism>
<feature type="domain" description="TaqI-like C-terminal specificity" evidence="1">
    <location>
        <begin position="99"/>
        <end position="220"/>
    </location>
</feature>
<dbReference type="EMBL" id="DTGT01000092">
    <property type="protein sequence ID" value="HGH60224.1"/>
    <property type="molecule type" value="Genomic_DNA"/>
</dbReference>
<protein>
    <recommendedName>
        <fullName evidence="1">TaqI-like C-terminal specificity domain-containing protein</fullName>
    </recommendedName>
</protein>
<gene>
    <name evidence="2" type="ORF">ENV54_02870</name>
</gene>